<reference evidence="2 3" key="1">
    <citation type="journal article" date="2019" name="Sci. Data">
        <title>Hybrid genome assembly and annotation of Danionella translucida.</title>
        <authorList>
            <person name="Kadobianskyi M."/>
            <person name="Schulze L."/>
            <person name="Schuelke M."/>
            <person name="Judkewitz B."/>
        </authorList>
    </citation>
    <scope>NUCLEOTIDE SEQUENCE [LARGE SCALE GENOMIC DNA]</scope>
    <source>
        <strain evidence="2 3">Bolton</strain>
    </source>
</reference>
<dbReference type="EMBL" id="SRMA01023884">
    <property type="protein sequence ID" value="TRZ02770.1"/>
    <property type="molecule type" value="Genomic_DNA"/>
</dbReference>
<gene>
    <name evidence="2" type="ORF">DNTS_017678</name>
</gene>
<name>A0A553RKR0_9TELE</name>
<protein>
    <submittedName>
        <fullName evidence="2">Uncharacterized protein</fullName>
    </submittedName>
</protein>
<comment type="caution">
    <text evidence="2">The sequence shown here is derived from an EMBL/GenBank/DDBJ whole genome shotgun (WGS) entry which is preliminary data.</text>
</comment>
<feature type="compositionally biased region" description="Low complexity" evidence="1">
    <location>
        <begin position="1"/>
        <end position="12"/>
    </location>
</feature>
<evidence type="ECO:0000256" key="1">
    <source>
        <dbReference type="SAM" id="MobiDB-lite"/>
    </source>
</evidence>
<feature type="non-terminal residue" evidence="2">
    <location>
        <position position="102"/>
    </location>
</feature>
<proteinExistence type="predicted"/>
<evidence type="ECO:0000313" key="2">
    <source>
        <dbReference type="EMBL" id="TRZ02770.1"/>
    </source>
</evidence>
<dbReference type="Proteomes" id="UP000316079">
    <property type="component" value="Unassembled WGS sequence"/>
</dbReference>
<organism evidence="2 3">
    <name type="scientific">Danionella cerebrum</name>
    <dbReference type="NCBI Taxonomy" id="2873325"/>
    <lineage>
        <taxon>Eukaryota</taxon>
        <taxon>Metazoa</taxon>
        <taxon>Chordata</taxon>
        <taxon>Craniata</taxon>
        <taxon>Vertebrata</taxon>
        <taxon>Euteleostomi</taxon>
        <taxon>Actinopterygii</taxon>
        <taxon>Neopterygii</taxon>
        <taxon>Teleostei</taxon>
        <taxon>Ostariophysi</taxon>
        <taxon>Cypriniformes</taxon>
        <taxon>Danionidae</taxon>
        <taxon>Danioninae</taxon>
        <taxon>Danionella</taxon>
    </lineage>
</organism>
<accession>A0A553RKR0</accession>
<dbReference type="AlphaFoldDB" id="A0A553RKR0"/>
<keyword evidence="3" id="KW-1185">Reference proteome</keyword>
<evidence type="ECO:0000313" key="3">
    <source>
        <dbReference type="Proteomes" id="UP000316079"/>
    </source>
</evidence>
<sequence length="102" mass="11346">MFKNSLRMLLSSRKPRRKSRSSSDGENEEAEYLQGTVLDSVRSFTLQGGSTDSECVFDEDRAVSACVTEGSSRSLPSSPMFTDHQSCRSALLSIRKLFRSNT</sequence>
<feature type="region of interest" description="Disordered" evidence="1">
    <location>
        <begin position="1"/>
        <end position="32"/>
    </location>
</feature>
<dbReference type="STRING" id="623744.A0A553RKR0"/>